<dbReference type="PANTHER" id="PTHR30012">
    <property type="entry name" value="GENERAL SECRETION PATHWAY PROTEIN"/>
    <property type="match status" value="1"/>
</dbReference>
<evidence type="ECO:0000256" key="6">
    <source>
        <dbReference type="ARBA" id="ARBA00023136"/>
    </source>
</evidence>
<sequence>MENCALKCYVITYLLNKQEKQIVIKAKNLYEARIKALEQYEFLVDIKEYCNEKQLKIKEEELIFLLKDLKIILNAGFSLQEAILEFCQNSYDRKITNIFYNIFQKLKNGLSYEESFKDILNSRELAILKICEGKQDLSKAFEIIISLKEKNLKNIRQFKKAISYPILVFASIIFAFFVLMFFVLPEFRNLFIQLNLELPTITKILFFVGDFLTDYLLFVVIFIAVCFLWIYILLNKTFVFDKILIFMPILGKIIMYQDKFCFFIILSYLLNSGVDIKKALKLSSEGVKNNFLKIKITHAIVLFESGVDLAQAFSKIKIFESFVIRMLSLSLKSSKIDDSSYDLAIFFEYKKEEYVQKIFSILEPLLIIFMASMILILALGIFLPMWQISQGI</sequence>
<feature type="transmembrane region" description="Helical" evidence="7">
    <location>
        <begin position="365"/>
        <end position="386"/>
    </location>
</feature>
<comment type="subcellular location">
    <subcellularLocation>
        <location evidence="1">Cell membrane</location>
        <topology evidence="1">Multi-pass membrane protein</topology>
    </subcellularLocation>
</comment>
<dbReference type="Proteomes" id="UP000031163">
    <property type="component" value="Chromosome"/>
</dbReference>
<evidence type="ECO:0000256" key="7">
    <source>
        <dbReference type="SAM" id="Phobius"/>
    </source>
</evidence>
<feature type="transmembrane region" description="Helical" evidence="7">
    <location>
        <begin position="215"/>
        <end position="234"/>
    </location>
</feature>
<gene>
    <name evidence="9" type="primary">ctsF</name>
    <name evidence="9" type="ORF">CINS_0376</name>
</gene>
<evidence type="ECO:0000313" key="10">
    <source>
        <dbReference type="Proteomes" id="UP000031163"/>
    </source>
</evidence>
<feature type="domain" description="Type II secretion system protein GspF" evidence="8">
    <location>
        <begin position="265"/>
        <end position="384"/>
    </location>
</feature>
<dbReference type="InterPro" id="IPR018076">
    <property type="entry name" value="T2SS_GspF_dom"/>
</dbReference>
<dbReference type="InterPro" id="IPR003004">
    <property type="entry name" value="GspF/PilC"/>
</dbReference>
<organism evidence="9 10">
    <name type="scientific">Campylobacter insulaenigrae NCTC 12927</name>
    <dbReference type="NCBI Taxonomy" id="1031564"/>
    <lineage>
        <taxon>Bacteria</taxon>
        <taxon>Pseudomonadati</taxon>
        <taxon>Campylobacterota</taxon>
        <taxon>Epsilonproteobacteria</taxon>
        <taxon>Campylobacterales</taxon>
        <taxon>Campylobacteraceae</taxon>
        <taxon>Campylobacter</taxon>
    </lineage>
</organism>
<evidence type="ECO:0000259" key="8">
    <source>
        <dbReference type="Pfam" id="PF00482"/>
    </source>
</evidence>
<evidence type="ECO:0000256" key="2">
    <source>
        <dbReference type="ARBA" id="ARBA00005745"/>
    </source>
</evidence>
<keyword evidence="5 7" id="KW-1133">Transmembrane helix</keyword>
<keyword evidence="6 7" id="KW-0472">Membrane</keyword>
<comment type="similarity">
    <text evidence="2">Belongs to the GSP F family.</text>
</comment>
<evidence type="ECO:0000313" key="9">
    <source>
        <dbReference type="EMBL" id="AJC87375.1"/>
    </source>
</evidence>
<keyword evidence="4 7" id="KW-0812">Transmembrane</keyword>
<dbReference type="AlphaFoldDB" id="A0A0A8H0S2"/>
<dbReference type="GO" id="GO:0005886">
    <property type="term" value="C:plasma membrane"/>
    <property type="evidence" value="ECO:0007669"/>
    <property type="project" value="UniProtKB-SubCell"/>
</dbReference>
<dbReference type="KEGG" id="cis:CINS_0376"/>
<dbReference type="PRINTS" id="PR00812">
    <property type="entry name" value="BCTERIALGSPF"/>
</dbReference>
<dbReference type="Pfam" id="PF00482">
    <property type="entry name" value="T2SSF"/>
    <property type="match status" value="2"/>
</dbReference>
<feature type="transmembrane region" description="Helical" evidence="7">
    <location>
        <begin position="162"/>
        <end position="184"/>
    </location>
</feature>
<proteinExistence type="inferred from homology"/>
<protein>
    <submittedName>
        <fullName evidence="9">Transformation system, type II secretion system membrane protein CtsF</fullName>
    </submittedName>
</protein>
<keyword evidence="3" id="KW-1003">Cell membrane</keyword>
<evidence type="ECO:0000256" key="5">
    <source>
        <dbReference type="ARBA" id="ARBA00022989"/>
    </source>
</evidence>
<evidence type="ECO:0000256" key="3">
    <source>
        <dbReference type="ARBA" id="ARBA00022475"/>
    </source>
</evidence>
<dbReference type="Gene3D" id="1.20.81.30">
    <property type="entry name" value="Type II secretion system (T2SS), domain F"/>
    <property type="match status" value="2"/>
</dbReference>
<evidence type="ECO:0000256" key="4">
    <source>
        <dbReference type="ARBA" id="ARBA00022692"/>
    </source>
</evidence>
<accession>A0A0A8H0S2</accession>
<dbReference type="InterPro" id="IPR042094">
    <property type="entry name" value="T2SS_GspF_sf"/>
</dbReference>
<reference evidence="9 10" key="1">
    <citation type="journal article" date="2014" name="Genome Biol. Evol.">
        <title>Comparative Genomics of the Campylobacter lari Group.</title>
        <authorList>
            <person name="Miller W.G."/>
            <person name="Yee E."/>
            <person name="Chapman M.H."/>
            <person name="Smith T.P."/>
            <person name="Bono J.L."/>
            <person name="Huynh S."/>
            <person name="Parker C.T."/>
            <person name="Vandamme P."/>
            <person name="Luong K."/>
            <person name="Korlach J."/>
        </authorList>
    </citation>
    <scope>NUCLEOTIDE SEQUENCE [LARGE SCALE GENOMIC DNA]</scope>
    <source>
        <strain evidence="9 10">NCTC 12927</strain>
    </source>
</reference>
<evidence type="ECO:0000256" key="1">
    <source>
        <dbReference type="ARBA" id="ARBA00004651"/>
    </source>
</evidence>
<dbReference type="EMBL" id="CP007770">
    <property type="protein sequence ID" value="AJC87375.1"/>
    <property type="molecule type" value="Genomic_DNA"/>
</dbReference>
<dbReference type="PANTHER" id="PTHR30012:SF0">
    <property type="entry name" value="TYPE II SECRETION SYSTEM PROTEIN F-RELATED"/>
    <property type="match status" value="1"/>
</dbReference>
<feature type="domain" description="Type II secretion system protein GspF" evidence="8">
    <location>
        <begin position="67"/>
        <end position="185"/>
    </location>
</feature>
<dbReference type="STRING" id="1031564.CINS_0376"/>
<dbReference type="HOGENOM" id="CLU_035032_0_0_7"/>
<name>A0A0A8H0S2_9BACT</name>